<evidence type="ECO:0000256" key="2">
    <source>
        <dbReference type="ARBA" id="ARBA00009347"/>
    </source>
</evidence>
<dbReference type="GO" id="GO:0050660">
    <property type="term" value="F:flavin adenine dinucleotide binding"/>
    <property type="evidence" value="ECO:0007669"/>
    <property type="project" value="InterPro"/>
</dbReference>
<protein>
    <submittedName>
        <fullName evidence="8">Acyl-CoA dehydrogenase</fullName>
    </submittedName>
</protein>
<keyword evidence="4" id="KW-0274">FAD</keyword>
<dbReference type="SUPFAM" id="SSF47203">
    <property type="entry name" value="Acyl-CoA dehydrogenase C-terminal domain-like"/>
    <property type="match status" value="1"/>
</dbReference>
<gene>
    <name evidence="8" type="ORF">BST12_21270</name>
</gene>
<dbReference type="PANTHER" id="PTHR43884:SF20">
    <property type="entry name" value="ACYL-COA DEHYDROGENASE FADE28"/>
    <property type="match status" value="1"/>
</dbReference>
<dbReference type="InterPro" id="IPR009100">
    <property type="entry name" value="AcylCoA_DH/oxidase_NM_dom_sf"/>
</dbReference>
<dbReference type="PANTHER" id="PTHR43884">
    <property type="entry name" value="ACYL-COA DEHYDROGENASE"/>
    <property type="match status" value="1"/>
</dbReference>
<name>A0A1W9ZIS7_MYCAN</name>
<feature type="domain" description="Acyl-CoA dehydrogenase/oxidase C-terminal" evidence="6">
    <location>
        <begin position="183"/>
        <end position="292"/>
    </location>
</feature>
<dbReference type="InterPro" id="IPR036250">
    <property type="entry name" value="AcylCo_DH-like_C"/>
</dbReference>
<keyword evidence="3" id="KW-0285">Flavoprotein</keyword>
<proteinExistence type="inferred from homology"/>
<keyword evidence="5" id="KW-0560">Oxidoreductase</keyword>
<organism evidence="8 9">
    <name type="scientific">Mycobacterium angelicum</name>
    <dbReference type="NCBI Taxonomy" id="470074"/>
    <lineage>
        <taxon>Bacteria</taxon>
        <taxon>Bacillati</taxon>
        <taxon>Actinomycetota</taxon>
        <taxon>Actinomycetes</taxon>
        <taxon>Mycobacteriales</taxon>
        <taxon>Mycobacteriaceae</taxon>
        <taxon>Mycobacterium</taxon>
    </lineage>
</organism>
<keyword evidence="9" id="KW-1185">Reference proteome</keyword>
<dbReference type="Pfam" id="PF02771">
    <property type="entry name" value="Acyl-CoA_dh_N"/>
    <property type="match status" value="1"/>
</dbReference>
<dbReference type="InterPro" id="IPR013786">
    <property type="entry name" value="AcylCoA_DH/ox_N"/>
</dbReference>
<evidence type="ECO:0000259" key="7">
    <source>
        <dbReference type="Pfam" id="PF02771"/>
    </source>
</evidence>
<reference evidence="8 9" key="1">
    <citation type="submission" date="2017-02" db="EMBL/GenBank/DDBJ databases">
        <title>The new phylogeny of genus Mycobacterium.</title>
        <authorList>
            <person name="Tortoli E."/>
            <person name="Trovato A."/>
            <person name="Cirillo D.M."/>
        </authorList>
    </citation>
    <scope>NUCLEOTIDE SEQUENCE [LARGE SCALE GENOMIC DNA]</scope>
    <source>
        <strain evidence="8 9">DSM 45057</strain>
    </source>
</reference>
<dbReference type="GO" id="GO:0003995">
    <property type="term" value="F:acyl-CoA dehydrogenase activity"/>
    <property type="evidence" value="ECO:0007669"/>
    <property type="project" value="TreeGrafter"/>
</dbReference>
<dbReference type="RefSeq" id="WP_083115125.1">
    <property type="nucleotide sequence ID" value="NZ_JACKTS010000047.1"/>
</dbReference>
<dbReference type="Pfam" id="PF00441">
    <property type="entry name" value="Acyl-CoA_dh_1"/>
    <property type="match status" value="1"/>
</dbReference>
<comment type="caution">
    <text evidence="8">The sequence shown here is derived from an EMBL/GenBank/DDBJ whole genome shotgun (WGS) entry which is preliminary data.</text>
</comment>
<dbReference type="InterPro" id="IPR009075">
    <property type="entry name" value="AcylCo_DH/oxidase_C"/>
</dbReference>
<evidence type="ECO:0000259" key="6">
    <source>
        <dbReference type="Pfam" id="PF00441"/>
    </source>
</evidence>
<evidence type="ECO:0000256" key="4">
    <source>
        <dbReference type="ARBA" id="ARBA00022827"/>
    </source>
</evidence>
<dbReference type="InterPro" id="IPR037069">
    <property type="entry name" value="AcylCoA_DH/ox_N_sf"/>
</dbReference>
<evidence type="ECO:0000313" key="9">
    <source>
        <dbReference type="Proteomes" id="UP000192284"/>
    </source>
</evidence>
<evidence type="ECO:0000313" key="8">
    <source>
        <dbReference type="EMBL" id="ORA16007.1"/>
    </source>
</evidence>
<accession>A0A1W9ZIS7</accession>
<evidence type="ECO:0000256" key="3">
    <source>
        <dbReference type="ARBA" id="ARBA00022630"/>
    </source>
</evidence>
<comment type="cofactor">
    <cofactor evidence="1">
        <name>FAD</name>
        <dbReference type="ChEBI" id="CHEBI:57692"/>
    </cofactor>
</comment>
<evidence type="ECO:0000256" key="5">
    <source>
        <dbReference type="ARBA" id="ARBA00023002"/>
    </source>
</evidence>
<sequence length="317" mass="33382">MNEERQLLAETVAALVTKHASPAAVRAAMESDRGYDESLWQLLCEQVGAAALVIPEELGGAGGELADAATVLQELGRALVPSPLLCTTLTELALLTAAEPDADTLAALAEGTSIGALVFDPEYVVNGDIADVVVAAADGRLSRWTRFSAQPVTTMDPTRRLARVEPEEAESVGADPGLADAAAILLAAEQVGAAERCLELTVEYAKSRVQFGRPIGSFQALKHRMADLYVMVAAAKAVVDDACIEPSGTNAATARLAASEALSRVAAEGIQLHGGIAITWEHDMHLYFKRAHGSARLLASPRELLRRLEAEVLAPSE</sequence>
<dbReference type="Proteomes" id="UP000192284">
    <property type="component" value="Unassembled WGS sequence"/>
</dbReference>
<dbReference type="SUPFAM" id="SSF56645">
    <property type="entry name" value="Acyl-CoA dehydrogenase NM domain-like"/>
    <property type="match status" value="1"/>
</dbReference>
<evidence type="ECO:0000256" key="1">
    <source>
        <dbReference type="ARBA" id="ARBA00001974"/>
    </source>
</evidence>
<dbReference type="AlphaFoldDB" id="A0A1W9ZIS7"/>
<dbReference type="EMBL" id="MVHE01000047">
    <property type="protein sequence ID" value="ORA16007.1"/>
    <property type="molecule type" value="Genomic_DNA"/>
</dbReference>
<dbReference type="OrthoDB" id="8677713at2"/>
<dbReference type="Gene3D" id="1.20.140.10">
    <property type="entry name" value="Butyryl-CoA Dehydrogenase, subunit A, domain 3"/>
    <property type="match status" value="1"/>
</dbReference>
<dbReference type="Gene3D" id="1.10.540.10">
    <property type="entry name" value="Acyl-CoA dehydrogenase/oxidase, N-terminal domain"/>
    <property type="match status" value="1"/>
</dbReference>
<comment type="similarity">
    <text evidence="2">Belongs to the acyl-CoA dehydrogenase family.</text>
</comment>
<feature type="domain" description="Acyl-CoA dehydrogenase/oxidase N-terminal" evidence="7">
    <location>
        <begin position="2"/>
        <end position="91"/>
    </location>
</feature>